<sequence length="297" mass="32229">MDIARFFRIASAALVTFVVVVVVAVGGTWYWGGQKLQRTVKVPDLQPVSYREDAASIAHGKYLYLSRGCMECHGANGAGKVVFDEPNGFYVRSPDLTSANPGIARYRPQDWDLAIRHGVAPSGRPLLVMPSEDYNRLSNEDFAALVGYLRSLPPTPGGAQHGEVRMPWFVRGLYGAGVVKDAAEKIDHTLPPATAVAVAPTVEYGAYVANACMGCHGANLKGGKIPGAPPDWPDAANLHADSRAMRPYDDAARFVTMMRTGKRPDGSDVSRVMPFASFAHMNDTDLDALYRYLQSLK</sequence>
<keyword evidence="2" id="KW-0479">Metal-binding</keyword>
<dbReference type="Proteomes" id="UP000245754">
    <property type="component" value="Unassembled WGS sequence"/>
</dbReference>
<dbReference type="GO" id="GO:0046872">
    <property type="term" value="F:metal ion binding"/>
    <property type="evidence" value="ECO:0007669"/>
    <property type="project" value="UniProtKB-KW"/>
</dbReference>
<keyword evidence="6" id="KW-1185">Reference proteome</keyword>
<comment type="caution">
    <text evidence="5">The sequence shown here is derived from an EMBL/GenBank/DDBJ whole genome shotgun (WGS) entry which is preliminary data.</text>
</comment>
<evidence type="ECO:0000259" key="4">
    <source>
        <dbReference type="PROSITE" id="PS51007"/>
    </source>
</evidence>
<feature type="domain" description="Cytochrome c" evidence="4">
    <location>
        <begin position="55"/>
        <end position="153"/>
    </location>
</feature>
<dbReference type="RefSeq" id="WP_109581938.1">
    <property type="nucleotide sequence ID" value="NZ_JACBYU010000001.1"/>
</dbReference>
<dbReference type="PANTHER" id="PTHR35008">
    <property type="entry name" value="BLL4482 PROTEIN-RELATED"/>
    <property type="match status" value="1"/>
</dbReference>
<proteinExistence type="predicted"/>
<dbReference type="InterPro" id="IPR036909">
    <property type="entry name" value="Cyt_c-like_dom_sf"/>
</dbReference>
<dbReference type="EMBL" id="QGGT01000001">
    <property type="protein sequence ID" value="PWK38332.1"/>
    <property type="molecule type" value="Genomic_DNA"/>
</dbReference>
<keyword evidence="3" id="KW-0408">Iron</keyword>
<gene>
    <name evidence="5" type="ORF">C7419_1012227</name>
</gene>
<dbReference type="InterPro" id="IPR051459">
    <property type="entry name" value="Cytochrome_c-type_DH"/>
</dbReference>
<dbReference type="OrthoDB" id="9809720at2"/>
<dbReference type="SUPFAM" id="SSF46626">
    <property type="entry name" value="Cytochrome c"/>
    <property type="match status" value="2"/>
</dbReference>
<evidence type="ECO:0000256" key="3">
    <source>
        <dbReference type="ARBA" id="ARBA00023004"/>
    </source>
</evidence>
<keyword evidence="1" id="KW-0349">Heme</keyword>
<dbReference type="AlphaFoldDB" id="A0A316F1Z8"/>
<dbReference type="PROSITE" id="PS51007">
    <property type="entry name" value="CYTC"/>
    <property type="match status" value="2"/>
</dbReference>
<name>A0A316F1Z8_9BURK</name>
<evidence type="ECO:0000256" key="1">
    <source>
        <dbReference type="ARBA" id="ARBA00022617"/>
    </source>
</evidence>
<dbReference type="Pfam" id="PF00034">
    <property type="entry name" value="Cytochrom_C"/>
    <property type="match status" value="2"/>
</dbReference>
<evidence type="ECO:0000313" key="6">
    <source>
        <dbReference type="Proteomes" id="UP000245754"/>
    </source>
</evidence>
<dbReference type="Gene3D" id="1.10.760.10">
    <property type="entry name" value="Cytochrome c-like domain"/>
    <property type="match status" value="2"/>
</dbReference>
<reference evidence="5 6" key="1">
    <citation type="submission" date="2018-05" db="EMBL/GenBank/DDBJ databases">
        <title>Genomic Encyclopedia of Type Strains, Phase IV (KMG-V): Genome sequencing to study the core and pangenomes of soil and plant-associated prokaryotes.</title>
        <authorList>
            <person name="Whitman W."/>
        </authorList>
    </citation>
    <scope>NUCLEOTIDE SEQUENCE [LARGE SCALE GENOMIC DNA]</scope>
    <source>
        <strain evidence="5 6">SLV-132</strain>
    </source>
</reference>
<accession>A0A316F1Z8</accession>
<organism evidence="5 6">
    <name type="scientific">Cupriavidus plantarum</name>
    <dbReference type="NCBI Taxonomy" id="942865"/>
    <lineage>
        <taxon>Bacteria</taxon>
        <taxon>Pseudomonadati</taxon>
        <taxon>Pseudomonadota</taxon>
        <taxon>Betaproteobacteria</taxon>
        <taxon>Burkholderiales</taxon>
        <taxon>Burkholderiaceae</taxon>
        <taxon>Cupriavidus</taxon>
    </lineage>
</organism>
<evidence type="ECO:0000256" key="2">
    <source>
        <dbReference type="ARBA" id="ARBA00022723"/>
    </source>
</evidence>
<feature type="domain" description="Cytochrome c" evidence="4">
    <location>
        <begin position="200"/>
        <end position="297"/>
    </location>
</feature>
<dbReference type="GO" id="GO:0009055">
    <property type="term" value="F:electron transfer activity"/>
    <property type="evidence" value="ECO:0007669"/>
    <property type="project" value="InterPro"/>
</dbReference>
<dbReference type="PANTHER" id="PTHR35008:SF4">
    <property type="entry name" value="BLL4482 PROTEIN"/>
    <property type="match status" value="1"/>
</dbReference>
<dbReference type="InterPro" id="IPR009056">
    <property type="entry name" value="Cyt_c-like_dom"/>
</dbReference>
<protein>
    <submittedName>
        <fullName evidence="5">Cytochrome c</fullName>
    </submittedName>
</protein>
<evidence type="ECO:0000313" key="5">
    <source>
        <dbReference type="EMBL" id="PWK38332.1"/>
    </source>
</evidence>
<dbReference type="GO" id="GO:0020037">
    <property type="term" value="F:heme binding"/>
    <property type="evidence" value="ECO:0007669"/>
    <property type="project" value="InterPro"/>
</dbReference>